<sequence>MAPLRPNDRPSAHHADFLRRFTQRENERRMIKKPNPLNARQRAALREQLKDVRFLKPDYAGGTKINIALEDVLQRHRNWALDGGDPKTRSADGNGLPRPPLRETPSELLTTTTSLQWHDTVLVTKWKLRPPNIDGKPVLGTDDLLVLQTFNVAYVR</sequence>
<name>A0A2K3QIN6_9HYPO</name>
<dbReference type="AlphaFoldDB" id="A0A2K3QIN6"/>
<proteinExistence type="predicted"/>
<reference evidence="2 3" key="1">
    <citation type="submission" date="2017-08" db="EMBL/GenBank/DDBJ databases">
        <title>Harnessing the power of phylogenomics to disentangle the directionality and signatures of interkingdom host jumping in the parasitic fungal genus Tolypocladium.</title>
        <authorList>
            <person name="Quandt C.A."/>
            <person name="Patterson W."/>
            <person name="Spatafora J.W."/>
        </authorList>
    </citation>
    <scope>NUCLEOTIDE SEQUENCE [LARGE SCALE GENOMIC DNA]</scope>
    <source>
        <strain evidence="2 3">CBS 113982</strain>
    </source>
</reference>
<dbReference type="EMBL" id="NRSZ01000413">
    <property type="protein sequence ID" value="PNY27380.1"/>
    <property type="molecule type" value="Genomic_DNA"/>
</dbReference>
<protein>
    <submittedName>
        <fullName evidence="2">Uncharacterized protein</fullName>
    </submittedName>
</protein>
<comment type="caution">
    <text evidence="2">The sequence shown here is derived from an EMBL/GenBank/DDBJ whole genome shotgun (WGS) entry which is preliminary data.</text>
</comment>
<gene>
    <name evidence="2" type="ORF">TCAP_02692</name>
</gene>
<evidence type="ECO:0000256" key="1">
    <source>
        <dbReference type="SAM" id="MobiDB-lite"/>
    </source>
</evidence>
<dbReference type="Proteomes" id="UP000236621">
    <property type="component" value="Unassembled WGS sequence"/>
</dbReference>
<feature type="region of interest" description="Disordered" evidence="1">
    <location>
        <begin position="80"/>
        <end position="104"/>
    </location>
</feature>
<evidence type="ECO:0000313" key="3">
    <source>
        <dbReference type="Proteomes" id="UP000236621"/>
    </source>
</evidence>
<dbReference type="OrthoDB" id="4898871at2759"/>
<organism evidence="2 3">
    <name type="scientific">Tolypocladium capitatum</name>
    <dbReference type="NCBI Taxonomy" id="45235"/>
    <lineage>
        <taxon>Eukaryota</taxon>
        <taxon>Fungi</taxon>
        <taxon>Dikarya</taxon>
        <taxon>Ascomycota</taxon>
        <taxon>Pezizomycotina</taxon>
        <taxon>Sordariomycetes</taxon>
        <taxon>Hypocreomycetidae</taxon>
        <taxon>Hypocreales</taxon>
        <taxon>Ophiocordycipitaceae</taxon>
        <taxon>Tolypocladium</taxon>
    </lineage>
</organism>
<accession>A0A2K3QIN6</accession>
<keyword evidence="3" id="KW-1185">Reference proteome</keyword>
<evidence type="ECO:0000313" key="2">
    <source>
        <dbReference type="EMBL" id="PNY27380.1"/>
    </source>
</evidence>